<evidence type="ECO:0000313" key="3">
    <source>
        <dbReference type="EMBL" id="CAD9472778.1"/>
    </source>
</evidence>
<dbReference type="GO" id="GO:0005783">
    <property type="term" value="C:endoplasmic reticulum"/>
    <property type="evidence" value="ECO:0007669"/>
    <property type="project" value="TreeGrafter"/>
</dbReference>
<dbReference type="Pfam" id="PF00085">
    <property type="entry name" value="Thioredoxin"/>
    <property type="match status" value="1"/>
</dbReference>
<protein>
    <recommendedName>
        <fullName evidence="2">Thioredoxin domain-containing protein</fullName>
    </recommendedName>
</protein>
<dbReference type="AlphaFoldDB" id="A0A7S2GVG1"/>
<feature type="domain" description="Thioredoxin" evidence="2">
    <location>
        <begin position="287"/>
        <end position="433"/>
    </location>
</feature>
<evidence type="ECO:0000256" key="1">
    <source>
        <dbReference type="ARBA" id="ARBA00006347"/>
    </source>
</evidence>
<dbReference type="PANTHER" id="PTHR18929">
    <property type="entry name" value="PROTEIN DISULFIDE ISOMERASE"/>
    <property type="match status" value="1"/>
</dbReference>
<comment type="similarity">
    <text evidence="1">Belongs to the protein disulfide isomerase family.</text>
</comment>
<dbReference type="InterPro" id="IPR036249">
    <property type="entry name" value="Thioredoxin-like_sf"/>
</dbReference>
<name>A0A7S2GVG1_9EUKA</name>
<dbReference type="Gene3D" id="3.40.30.10">
    <property type="entry name" value="Glutaredoxin"/>
    <property type="match status" value="2"/>
</dbReference>
<dbReference type="InterPro" id="IPR017937">
    <property type="entry name" value="Thioredoxin_CS"/>
</dbReference>
<dbReference type="SUPFAM" id="SSF52833">
    <property type="entry name" value="Thioredoxin-like"/>
    <property type="match status" value="2"/>
</dbReference>
<dbReference type="GO" id="GO:0003756">
    <property type="term" value="F:protein disulfide isomerase activity"/>
    <property type="evidence" value="ECO:0007669"/>
    <property type="project" value="TreeGrafter"/>
</dbReference>
<dbReference type="PROSITE" id="PS51352">
    <property type="entry name" value="THIOREDOXIN_2"/>
    <property type="match status" value="1"/>
</dbReference>
<sequence length="447" mass="48933">MQVALADEYEVDGYPTVYWFGSSSASKRLFPVRGNHKAAQIVAWVRRQLRPPSVKLRAAADAARVGQKISSGAPQLIVWLPTDRWLLPPLMRAAANVSERVDVSYTFDAQLYTDALRHALANNGGSAQLAAEAAPQPPAGFIVVAHDERVRLMEPLNLQAVATGSGDSEVGVALEAALVELVNASWLPDVLPFTEEYEDILLDGDVPLQLVLIGSPQVLASHVDELRAVARMHRGHVLVVYADATSHDSDGLKEYFGVDADIEEARFFGLDVRKEIRYATDPQLPYMKSDARLAAFDAFLWKLRQGSAPRIITSEVAPIVSNSHSPLHIVVGNTFDEIVLSTTSDVLLHVYASWCGHCKKLEPYFELLAKRYAGVPTVTIAKMDGTINEVPTLDVDGFPTVMLFTASNRQIEAGADVEMNLEGLAQFLESHAELPIDTSQLNIKDEL</sequence>
<evidence type="ECO:0000259" key="2">
    <source>
        <dbReference type="PROSITE" id="PS51352"/>
    </source>
</evidence>
<organism evidence="3">
    <name type="scientific">Haptolina brevifila</name>
    <dbReference type="NCBI Taxonomy" id="156173"/>
    <lineage>
        <taxon>Eukaryota</taxon>
        <taxon>Haptista</taxon>
        <taxon>Haptophyta</taxon>
        <taxon>Prymnesiophyceae</taxon>
        <taxon>Prymnesiales</taxon>
        <taxon>Prymnesiaceae</taxon>
        <taxon>Haptolina</taxon>
    </lineage>
</organism>
<dbReference type="EMBL" id="HBGU01042227">
    <property type="protein sequence ID" value="CAD9472778.1"/>
    <property type="molecule type" value="Transcribed_RNA"/>
</dbReference>
<proteinExistence type="inferred from homology"/>
<dbReference type="GO" id="GO:0034976">
    <property type="term" value="P:response to endoplasmic reticulum stress"/>
    <property type="evidence" value="ECO:0007669"/>
    <property type="project" value="TreeGrafter"/>
</dbReference>
<accession>A0A7S2GVG1</accession>
<dbReference type="PROSITE" id="PS00194">
    <property type="entry name" value="THIOREDOXIN_1"/>
    <property type="match status" value="1"/>
</dbReference>
<dbReference type="InterPro" id="IPR013766">
    <property type="entry name" value="Thioredoxin_domain"/>
</dbReference>
<gene>
    <name evidence="3" type="ORF">CBRE1094_LOCUS23034</name>
</gene>
<dbReference type="CDD" id="cd02995">
    <property type="entry name" value="PDI_a_PDI_a'_C"/>
    <property type="match status" value="1"/>
</dbReference>
<dbReference type="PANTHER" id="PTHR18929:SF246">
    <property type="entry name" value="PROTEIN DISULFIDE ISOMERASE-LIKE 1-4"/>
    <property type="match status" value="1"/>
</dbReference>
<reference evidence="3" key="1">
    <citation type="submission" date="2021-01" db="EMBL/GenBank/DDBJ databases">
        <authorList>
            <person name="Corre E."/>
            <person name="Pelletier E."/>
            <person name="Niang G."/>
            <person name="Scheremetjew M."/>
            <person name="Finn R."/>
            <person name="Kale V."/>
            <person name="Holt S."/>
            <person name="Cochrane G."/>
            <person name="Meng A."/>
            <person name="Brown T."/>
            <person name="Cohen L."/>
        </authorList>
    </citation>
    <scope>NUCLEOTIDE SEQUENCE</scope>
    <source>
        <strain evidence="3">UTEX LB 985</strain>
    </source>
</reference>
<dbReference type="GO" id="GO:0006457">
    <property type="term" value="P:protein folding"/>
    <property type="evidence" value="ECO:0007669"/>
    <property type="project" value="TreeGrafter"/>
</dbReference>